<keyword evidence="1" id="KW-0732">Signal</keyword>
<evidence type="ECO:0000313" key="3">
    <source>
        <dbReference type="Proteomes" id="UP000318833"/>
    </source>
</evidence>
<protein>
    <recommendedName>
        <fullName evidence="4">Erythromycin esterase family protein</fullName>
    </recommendedName>
</protein>
<proteinExistence type="predicted"/>
<comment type="caution">
    <text evidence="2">The sequence shown here is derived from an EMBL/GenBank/DDBJ whole genome shotgun (WGS) entry which is preliminary data.</text>
</comment>
<dbReference type="Proteomes" id="UP000318833">
    <property type="component" value="Unassembled WGS sequence"/>
</dbReference>
<dbReference type="AlphaFoldDB" id="A0A554VRS7"/>
<feature type="signal peptide" evidence="1">
    <location>
        <begin position="1"/>
        <end position="21"/>
    </location>
</feature>
<dbReference type="RefSeq" id="WP_143915274.1">
    <property type="nucleotide sequence ID" value="NZ_CANMIK010000084.1"/>
</dbReference>
<sequence>MNRILCLLLSCTFLSSPLLLAQNQVDLAKYSFEIDDFTDQKFVTLTQKSLENSQFVFVGEQHGIKEAGTFTKFIYDIAQPFGYKTLCIETDALAAEKITAIASSKNPIDKARSLYKEFPFSIPFYSNQDDYDMFTNTIKKNGEIWGIDQTFMVQFGLNFDHMMKTTSNKPFKNKLIELKKKAKEAFTSAITNKDFNATYIFSYDENTHKELLALTTNKKEIEILNQLWKTKEIYAYNTISKEYYKNNQTRGQLMKSNFMRYYKEAKKNENTPKVIFKLGANHAAKGLTRTHIYDIANMGSELAITNDMHSLHYIIMGIHGKTMTGNPFTPDPIMSFDNTKQFPEEIQNIIPSITKKYYILDLVPLRYGLYAKLSKAFRKIIFGYDVIVLVNNAEAVKGL</sequence>
<dbReference type="OrthoDB" id="733813at2"/>
<evidence type="ECO:0000256" key="1">
    <source>
        <dbReference type="SAM" id="SignalP"/>
    </source>
</evidence>
<reference evidence="2 3" key="1">
    <citation type="submission" date="2019-07" db="EMBL/GenBank/DDBJ databases">
        <title>The draft genome sequence of Aquimarina algiphila M91.</title>
        <authorList>
            <person name="Meng X."/>
        </authorList>
    </citation>
    <scope>NUCLEOTIDE SEQUENCE [LARGE SCALE GENOMIC DNA]</scope>
    <source>
        <strain evidence="2 3">M91</strain>
    </source>
</reference>
<accession>A0A554VRS7</accession>
<evidence type="ECO:0008006" key="4">
    <source>
        <dbReference type="Google" id="ProtNLM"/>
    </source>
</evidence>
<keyword evidence="3" id="KW-1185">Reference proteome</keyword>
<gene>
    <name evidence="2" type="ORF">FOF46_01660</name>
</gene>
<organism evidence="2 3">
    <name type="scientific">Aquimarina algiphila</name>
    <dbReference type="NCBI Taxonomy" id="2047982"/>
    <lineage>
        <taxon>Bacteria</taxon>
        <taxon>Pseudomonadati</taxon>
        <taxon>Bacteroidota</taxon>
        <taxon>Flavobacteriia</taxon>
        <taxon>Flavobacteriales</taxon>
        <taxon>Flavobacteriaceae</taxon>
        <taxon>Aquimarina</taxon>
    </lineage>
</organism>
<dbReference type="EMBL" id="VLNR01000002">
    <property type="protein sequence ID" value="TSE11363.1"/>
    <property type="molecule type" value="Genomic_DNA"/>
</dbReference>
<name>A0A554VRS7_9FLAO</name>
<feature type="chain" id="PRO_5022129602" description="Erythromycin esterase family protein" evidence="1">
    <location>
        <begin position="22"/>
        <end position="399"/>
    </location>
</feature>
<evidence type="ECO:0000313" key="2">
    <source>
        <dbReference type="EMBL" id="TSE11363.1"/>
    </source>
</evidence>